<protein>
    <submittedName>
        <fullName evidence="6">ABC transporter ATP-binding protein</fullName>
    </submittedName>
</protein>
<evidence type="ECO:0000256" key="2">
    <source>
        <dbReference type="ARBA" id="ARBA00022448"/>
    </source>
</evidence>
<sequence>MTLYLAAHHVQKRYGRHVALQDASLTMHQGEVLALLGPNGAGKTTFIKILATLLTKDAGDVQILGHDLDREPEAIRHLLGYVGQDTERSAYARLTVAENLRFFGRLRGLSRAQIEQRIEKLAHDFDFTANLDKLFVTLSGGQKQTVVIMRALLHDPPLVYLDEPTKGLDPIIARKIRTFLCRLVREEGKSLLLTSHILSEVDEMADRVALIQGGRIPIVGHPDELKAAIGATEFVEVEKAALPPAIVDKILGLEPVLLCLERNHGWLAFGVSDIMTGAEAIIRVLREEGVVAGFRHHSATLEDAFIYHIGELDERFER</sequence>
<dbReference type="AlphaFoldDB" id="A0A540VLP1"/>
<keyword evidence="4 6" id="KW-0067">ATP-binding</keyword>
<evidence type="ECO:0000256" key="3">
    <source>
        <dbReference type="ARBA" id="ARBA00022741"/>
    </source>
</evidence>
<feature type="domain" description="ABC transporter" evidence="5">
    <location>
        <begin position="5"/>
        <end position="238"/>
    </location>
</feature>
<dbReference type="InterPro" id="IPR003593">
    <property type="entry name" value="AAA+_ATPase"/>
</dbReference>
<evidence type="ECO:0000313" key="6">
    <source>
        <dbReference type="EMBL" id="TQE97689.1"/>
    </source>
</evidence>
<evidence type="ECO:0000259" key="5">
    <source>
        <dbReference type="PROSITE" id="PS50893"/>
    </source>
</evidence>
<organism evidence="6 7">
    <name type="scientific">Litorilinea aerophila</name>
    <dbReference type="NCBI Taxonomy" id="1204385"/>
    <lineage>
        <taxon>Bacteria</taxon>
        <taxon>Bacillati</taxon>
        <taxon>Chloroflexota</taxon>
        <taxon>Caldilineae</taxon>
        <taxon>Caldilineales</taxon>
        <taxon>Caldilineaceae</taxon>
        <taxon>Litorilinea</taxon>
    </lineage>
</organism>
<dbReference type="EMBL" id="VIGC01000002">
    <property type="protein sequence ID" value="TQE97689.1"/>
    <property type="molecule type" value="Genomic_DNA"/>
</dbReference>
<evidence type="ECO:0000256" key="1">
    <source>
        <dbReference type="ARBA" id="ARBA00005417"/>
    </source>
</evidence>
<dbReference type="InterPro" id="IPR003439">
    <property type="entry name" value="ABC_transporter-like_ATP-bd"/>
</dbReference>
<dbReference type="GO" id="GO:0005524">
    <property type="term" value="F:ATP binding"/>
    <property type="evidence" value="ECO:0007669"/>
    <property type="project" value="UniProtKB-KW"/>
</dbReference>
<dbReference type="InParanoid" id="A0A540VLP1"/>
<keyword evidence="7" id="KW-1185">Reference proteome</keyword>
<dbReference type="Gene3D" id="3.40.50.300">
    <property type="entry name" value="P-loop containing nucleotide triphosphate hydrolases"/>
    <property type="match status" value="1"/>
</dbReference>
<dbReference type="OrthoDB" id="9804819at2"/>
<dbReference type="InterPro" id="IPR027417">
    <property type="entry name" value="P-loop_NTPase"/>
</dbReference>
<keyword evidence="2" id="KW-0813">Transport</keyword>
<dbReference type="GO" id="GO:0016887">
    <property type="term" value="F:ATP hydrolysis activity"/>
    <property type="evidence" value="ECO:0007669"/>
    <property type="project" value="InterPro"/>
</dbReference>
<keyword evidence="3" id="KW-0547">Nucleotide-binding</keyword>
<gene>
    <name evidence="6" type="ORF">FKZ61_02120</name>
</gene>
<accession>A0A540VLP1</accession>
<dbReference type="CDD" id="cd03230">
    <property type="entry name" value="ABC_DR_subfamily_A"/>
    <property type="match status" value="1"/>
</dbReference>
<dbReference type="Proteomes" id="UP000317371">
    <property type="component" value="Unassembled WGS sequence"/>
</dbReference>
<name>A0A540VLP1_9CHLR</name>
<dbReference type="PROSITE" id="PS50893">
    <property type="entry name" value="ABC_TRANSPORTER_2"/>
    <property type="match status" value="1"/>
</dbReference>
<reference evidence="6 7" key="1">
    <citation type="submission" date="2019-06" db="EMBL/GenBank/DDBJ databases">
        <title>Genome sequence of Litorilinea aerophila BAA-2444.</title>
        <authorList>
            <person name="Maclea K.S."/>
            <person name="Maurais E.G."/>
            <person name="Iannazzi L.C."/>
        </authorList>
    </citation>
    <scope>NUCLEOTIDE SEQUENCE [LARGE SCALE GENOMIC DNA]</scope>
    <source>
        <strain evidence="6 7">ATCC BAA-2444</strain>
    </source>
</reference>
<dbReference type="PANTHER" id="PTHR42711">
    <property type="entry name" value="ABC TRANSPORTER ATP-BINDING PROTEIN"/>
    <property type="match status" value="1"/>
</dbReference>
<dbReference type="Pfam" id="PF00005">
    <property type="entry name" value="ABC_tran"/>
    <property type="match status" value="1"/>
</dbReference>
<proteinExistence type="inferred from homology"/>
<dbReference type="RefSeq" id="WP_141608416.1">
    <property type="nucleotide sequence ID" value="NZ_VIGC02000002.1"/>
</dbReference>
<dbReference type="SMART" id="SM00382">
    <property type="entry name" value="AAA"/>
    <property type="match status" value="1"/>
</dbReference>
<evidence type="ECO:0000256" key="4">
    <source>
        <dbReference type="ARBA" id="ARBA00022840"/>
    </source>
</evidence>
<dbReference type="InterPro" id="IPR050763">
    <property type="entry name" value="ABC_transporter_ATP-binding"/>
</dbReference>
<comment type="caution">
    <text evidence="6">The sequence shown here is derived from an EMBL/GenBank/DDBJ whole genome shotgun (WGS) entry which is preliminary data.</text>
</comment>
<dbReference type="SUPFAM" id="SSF52540">
    <property type="entry name" value="P-loop containing nucleoside triphosphate hydrolases"/>
    <property type="match status" value="1"/>
</dbReference>
<dbReference type="PANTHER" id="PTHR42711:SF5">
    <property type="entry name" value="ABC TRANSPORTER ATP-BINDING PROTEIN NATA"/>
    <property type="match status" value="1"/>
</dbReference>
<comment type="similarity">
    <text evidence="1">Belongs to the ABC transporter superfamily.</text>
</comment>
<evidence type="ECO:0000313" key="7">
    <source>
        <dbReference type="Proteomes" id="UP000317371"/>
    </source>
</evidence>